<feature type="chain" id="PRO_5003041670" description="Ribosome recycling factor domain-containing protein" evidence="3">
    <location>
        <begin position="21"/>
        <end position="369"/>
    </location>
</feature>
<dbReference type="PANTHER" id="PTHR20982">
    <property type="entry name" value="RIBOSOME RECYCLING FACTOR"/>
    <property type="match status" value="1"/>
</dbReference>
<evidence type="ECO:0000256" key="2">
    <source>
        <dbReference type="ARBA" id="ARBA00022917"/>
    </source>
</evidence>
<dbReference type="Proteomes" id="UP000001396">
    <property type="component" value="Unassembled WGS sequence"/>
</dbReference>
<keyword evidence="3" id="KW-0732">Signal</keyword>
<comment type="similarity">
    <text evidence="1">Belongs to the RRF family.</text>
</comment>
<dbReference type="STRING" id="670386.D3BGL3"/>
<dbReference type="AlphaFoldDB" id="D3BGL3"/>
<keyword evidence="2" id="KW-0648">Protein biosynthesis</keyword>
<dbReference type="InterPro" id="IPR036508">
    <property type="entry name" value="Chitin-bd_dom_sf"/>
</dbReference>
<dbReference type="GO" id="GO:0005739">
    <property type="term" value="C:mitochondrion"/>
    <property type="evidence" value="ECO:0007669"/>
    <property type="project" value="TreeGrafter"/>
</dbReference>
<protein>
    <recommendedName>
        <fullName evidence="4">Ribosome recycling factor domain-containing protein</fullName>
    </recommendedName>
</protein>
<dbReference type="EMBL" id="ADBJ01000035">
    <property type="protein sequence ID" value="EFA79247.1"/>
    <property type="molecule type" value="Genomic_DNA"/>
</dbReference>
<feature type="signal peptide" evidence="3">
    <location>
        <begin position="1"/>
        <end position="20"/>
    </location>
</feature>
<comment type="caution">
    <text evidence="5">The sequence shown here is derived from an EMBL/GenBank/DDBJ whole genome shotgun (WGS) entry which is preliminary data.</text>
</comment>
<dbReference type="Pfam" id="PF01765">
    <property type="entry name" value="RRF"/>
    <property type="match status" value="1"/>
</dbReference>
<accession>D3BGL3</accession>
<dbReference type="Gene3D" id="1.10.132.20">
    <property type="entry name" value="Ribosome-recycling factor"/>
    <property type="match status" value="1"/>
</dbReference>
<dbReference type="GO" id="GO:0043023">
    <property type="term" value="F:ribosomal large subunit binding"/>
    <property type="evidence" value="ECO:0007669"/>
    <property type="project" value="TreeGrafter"/>
</dbReference>
<dbReference type="GO" id="GO:0008061">
    <property type="term" value="F:chitin binding"/>
    <property type="evidence" value="ECO:0007669"/>
    <property type="project" value="InterPro"/>
</dbReference>
<evidence type="ECO:0000313" key="6">
    <source>
        <dbReference type="Proteomes" id="UP000001396"/>
    </source>
</evidence>
<gene>
    <name evidence="5" type="ORF">PPL_07665</name>
</gene>
<organism evidence="5 6">
    <name type="scientific">Heterostelium pallidum (strain ATCC 26659 / Pp 5 / PN500)</name>
    <name type="common">Cellular slime mold</name>
    <name type="synonym">Polysphondylium pallidum</name>
    <dbReference type="NCBI Taxonomy" id="670386"/>
    <lineage>
        <taxon>Eukaryota</taxon>
        <taxon>Amoebozoa</taxon>
        <taxon>Evosea</taxon>
        <taxon>Eumycetozoa</taxon>
        <taxon>Dictyostelia</taxon>
        <taxon>Acytosteliales</taxon>
        <taxon>Acytosteliaceae</taxon>
        <taxon>Heterostelium</taxon>
    </lineage>
</organism>
<dbReference type="FunFam" id="3.30.1360.40:FF:000001">
    <property type="entry name" value="Ribosome-recycling factor"/>
    <property type="match status" value="1"/>
</dbReference>
<dbReference type="PANTHER" id="PTHR20982:SF3">
    <property type="entry name" value="MITOCHONDRIAL RIBOSOME RECYCLING FACTOR PSEUDO 1"/>
    <property type="match status" value="1"/>
</dbReference>
<feature type="domain" description="Ribosome recycling factor" evidence="4">
    <location>
        <begin position="207"/>
        <end position="366"/>
    </location>
</feature>
<name>D3BGL3_HETP5</name>
<dbReference type="OMA" id="RWIESEY"/>
<dbReference type="InterPro" id="IPR036191">
    <property type="entry name" value="RRF_sf"/>
</dbReference>
<dbReference type="SUPFAM" id="SSF57625">
    <property type="entry name" value="Invertebrate chitin-binding proteins"/>
    <property type="match status" value="1"/>
</dbReference>
<dbReference type="GeneID" id="31363146"/>
<dbReference type="RefSeq" id="XP_020431368.1">
    <property type="nucleotide sequence ID" value="XM_020578499.1"/>
</dbReference>
<dbReference type="InParanoid" id="D3BGL3"/>
<evidence type="ECO:0000256" key="1">
    <source>
        <dbReference type="ARBA" id="ARBA00005912"/>
    </source>
</evidence>
<dbReference type="InterPro" id="IPR023584">
    <property type="entry name" value="Ribosome_recyc_fac_dom"/>
</dbReference>
<proteinExistence type="inferred from homology"/>
<dbReference type="SUPFAM" id="SSF55194">
    <property type="entry name" value="Ribosome recycling factor, RRF"/>
    <property type="match status" value="1"/>
</dbReference>
<evidence type="ECO:0000256" key="3">
    <source>
        <dbReference type="SAM" id="SignalP"/>
    </source>
</evidence>
<sequence>MTSKIVLLFLFFTIVIFVNSQECDPRCDCDKVSKVCPDPRNCKKPNPDGCDSYIECDDGLYYEVYCQEGLYWNNNGQILHVRWIESEYWSNHLIPNRETILRFNNINNINIIGTCITNQSKKLCSNSLRLTTTTSSSSSVRTYYTRVSAINQYNGNVVCIDSRAKKGGGGGGGKNDKKEKEVAYDSVKDVDLNTMKSSCDATVDFLRRGFGNIRCGRTGPELLDLITVETPNGPMSMNQIAMVTIKDPLTLHLTLFDPSLLKHVEKALRSRSDLGMSPQIQDQFIKLTLPKPTQELRQNLIKSVNNLSEQAKVSIRRHRKEGMDLIKKKYKLIKDDEQKIDKNVQKITDDYIATLTKLTDAKIKEINTN</sequence>
<reference evidence="5 6" key="1">
    <citation type="journal article" date="2011" name="Genome Res.">
        <title>Phylogeny-wide analysis of social amoeba genomes highlights ancient origins for complex intercellular communication.</title>
        <authorList>
            <person name="Heidel A.J."/>
            <person name="Lawal H.M."/>
            <person name="Felder M."/>
            <person name="Schilde C."/>
            <person name="Helps N.R."/>
            <person name="Tunggal B."/>
            <person name="Rivero F."/>
            <person name="John U."/>
            <person name="Schleicher M."/>
            <person name="Eichinger L."/>
            <person name="Platzer M."/>
            <person name="Noegel A.A."/>
            <person name="Schaap P."/>
            <person name="Gloeckner G."/>
        </authorList>
    </citation>
    <scope>NUCLEOTIDE SEQUENCE [LARGE SCALE GENOMIC DNA]</scope>
    <source>
        <strain evidence="6">ATCC 26659 / Pp 5 / PN500</strain>
    </source>
</reference>
<keyword evidence="6" id="KW-1185">Reference proteome</keyword>
<dbReference type="GO" id="GO:0006412">
    <property type="term" value="P:translation"/>
    <property type="evidence" value="ECO:0007669"/>
    <property type="project" value="UniProtKB-KW"/>
</dbReference>
<dbReference type="InterPro" id="IPR002661">
    <property type="entry name" value="Ribosome_recyc_fac"/>
</dbReference>
<dbReference type="FunCoup" id="D3BGL3">
    <property type="interactions" value="103"/>
</dbReference>
<evidence type="ECO:0000313" key="5">
    <source>
        <dbReference type="EMBL" id="EFA79247.1"/>
    </source>
</evidence>
<evidence type="ECO:0000259" key="4">
    <source>
        <dbReference type="Pfam" id="PF01765"/>
    </source>
</evidence>
<dbReference type="Gene3D" id="3.30.1360.40">
    <property type="match status" value="1"/>
</dbReference>